<dbReference type="EnsemblPlants" id="Solyc04g081460.2.1">
    <property type="protein sequence ID" value="Solyc04g081460.2.1"/>
    <property type="gene ID" value="Solyc04g081460.2"/>
</dbReference>
<feature type="transmembrane region" description="Helical" evidence="1">
    <location>
        <begin position="81"/>
        <end position="109"/>
    </location>
</feature>
<sequence>MGWFIGERRGVSWRDQTLESISAPPLALIVLFGLVIFLMSMSTYSEYKATVEKSKANGFILMEELQGLLCTIWLAKKVDLLGELLCFWCCFWSWFIIKTHFNLLGFVYFEKLFDTELRRIQNLHSIRFKI</sequence>
<accession>K4BVM5</accession>
<evidence type="ECO:0000313" key="3">
    <source>
        <dbReference type="Proteomes" id="UP000004994"/>
    </source>
</evidence>
<dbReference type="Proteomes" id="UP000004994">
    <property type="component" value="Chromosome 4"/>
</dbReference>
<dbReference type="InParanoid" id="K4BVM5"/>
<dbReference type="AlphaFoldDB" id="K4BVM5"/>
<reference evidence="2" key="2">
    <citation type="submission" date="2015-06" db="UniProtKB">
        <authorList>
            <consortium name="EnsemblPlants"/>
        </authorList>
    </citation>
    <scope>IDENTIFICATION</scope>
    <source>
        <strain evidence="2">cv. Heinz 1706</strain>
    </source>
</reference>
<reference evidence="2" key="1">
    <citation type="journal article" date="2012" name="Nature">
        <title>The tomato genome sequence provides insights into fleshy fruit evolution.</title>
        <authorList>
            <consortium name="Tomato Genome Consortium"/>
        </authorList>
    </citation>
    <scope>NUCLEOTIDE SEQUENCE [LARGE SCALE GENOMIC DNA]</scope>
    <source>
        <strain evidence="2">cv. Heinz 1706</strain>
    </source>
</reference>
<keyword evidence="3" id="KW-1185">Reference proteome</keyword>
<dbReference type="HOGENOM" id="CLU_1941767_0_0_1"/>
<keyword evidence="1" id="KW-0472">Membrane</keyword>
<keyword evidence="1" id="KW-1133">Transmembrane helix</keyword>
<dbReference type="Gramene" id="Solyc04g081460.2.1">
    <property type="protein sequence ID" value="Solyc04g081460.2.1"/>
    <property type="gene ID" value="Solyc04g081460.2"/>
</dbReference>
<keyword evidence="1" id="KW-0812">Transmembrane</keyword>
<name>K4BVM5_SOLLC</name>
<protein>
    <submittedName>
        <fullName evidence="2">Uncharacterized protein</fullName>
    </submittedName>
</protein>
<evidence type="ECO:0000313" key="2">
    <source>
        <dbReference type="EnsemblPlants" id="Solyc04g081460.2.1"/>
    </source>
</evidence>
<dbReference type="PaxDb" id="4081-Solyc04g081460.2.1"/>
<feature type="transmembrane region" description="Helical" evidence="1">
    <location>
        <begin position="26"/>
        <end position="44"/>
    </location>
</feature>
<proteinExistence type="predicted"/>
<evidence type="ECO:0000256" key="1">
    <source>
        <dbReference type="SAM" id="Phobius"/>
    </source>
</evidence>
<organism evidence="2">
    <name type="scientific">Solanum lycopersicum</name>
    <name type="common">Tomato</name>
    <name type="synonym">Lycopersicon esculentum</name>
    <dbReference type="NCBI Taxonomy" id="4081"/>
    <lineage>
        <taxon>Eukaryota</taxon>
        <taxon>Viridiplantae</taxon>
        <taxon>Streptophyta</taxon>
        <taxon>Embryophyta</taxon>
        <taxon>Tracheophyta</taxon>
        <taxon>Spermatophyta</taxon>
        <taxon>Magnoliopsida</taxon>
        <taxon>eudicotyledons</taxon>
        <taxon>Gunneridae</taxon>
        <taxon>Pentapetalae</taxon>
        <taxon>asterids</taxon>
        <taxon>lamiids</taxon>
        <taxon>Solanales</taxon>
        <taxon>Solanaceae</taxon>
        <taxon>Solanoideae</taxon>
        <taxon>Solaneae</taxon>
        <taxon>Solanum</taxon>
        <taxon>Solanum subgen. Lycopersicon</taxon>
    </lineage>
</organism>